<keyword evidence="8" id="KW-0146">Chitin degradation</keyword>
<dbReference type="InterPro" id="IPR036779">
    <property type="entry name" value="LysM_dom_sf"/>
</dbReference>
<feature type="domain" description="GH18" evidence="17">
    <location>
        <begin position="201"/>
        <end position="544"/>
    </location>
</feature>
<dbReference type="GO" id="GO:0000272">
    <property type="term" value="P:polysaccharide catabolic process"/>
    <property type="evidence" value="ECO:0007669"/>
    <property type="project" value="UniProtKB-KW"/>
</dbReference>
<dbReference type="Gene3D" id="3.20.20.80">
    <property type="entry name" value="Glycosidases"/>
    <property type="match status" value="1"/>
</dbReference>
<dbReference type="CDD" id="cd00118">
    <property type="entry name" value="LysM"/>
    <property type="match status" value="2"/>
</dbReference>
<dbReference type="SUPFAM" id="SSF54106">
    <property type="entry name" value="LysM domain"/>
    <property type="match status" value="2"/>
</dbReference>
<dbReference type="InterPro" id="IPR017853">
    <property type="entry name" value="GH"/>
</dbReference>
<evidence type="ECO:0000256" key="8">
    <source>
        <dbReference type="ARBA" id="ARBA00023024"/>
    </source>
</evidence>
<dbReference type="PROSITE" id="PS51782">
    <property type="entry name" value="LYSM"/>
    <property type="match status" value="2"/>
</dbReference>
<evidence type="ECO:0000259" key="15">
    <source>
        <dbReference type="PROSITE" id="PS50941"/>
    </source>
</evidence>
<dbReference type="InterPro" id="IPR011583">
    <property type="entry name" value="Chitinase_II/V-like_cat"/>
</dbReference>
<dbReference type="EMBL" id="GL988041">
    <property type="protein sequence ID" value="EGS21884.1"/>
    <property type="molecule type" value="Genomic_DNA"/>
</dbReference>
<keyword evidence="19" id="KW-1185">Reference proteome</keyword>
<dbReference type="GO" id="GO:0008843">
    <property type="term" value="F:endochitinase activity"/>
    <property type="evidence" value="ECO:0007669"/>
    <property type="project" value="UniProtKB-EC"/>
</dbReference>
<dbReference type="PROSITE" id="PS50941">
    <property type="entry name" value="CHIT_BIND_I_2"/>
    <property type="match status" value="1"/>
</dbReference>
<dbReference type="EC" id="3.2.1.14" evidence="4"/>
<dbReference type="SUPFAM" id="SSF57016">
    <property type="entry name" value="Plant lectins/antimicrobial peptides"/>
    <property type="match status" value="1"/>
</dbReference>
<evidence type="ECO:0000256" key="13">
    <source>
        <dbReference type="PROSITE-ProRule" id="PRU00261"/>
    </source>
</evidence>
<dbReference type="InterPro" id="IPR018392">
    <property type="entry name" value="LysM"/>
</dbReference>
<feature type="disulfide bond" evidence="13">
    <location>
        <begin position="156"/>
        <end position="168"/>
    </location>
</feature>
<name>G0S7Z7_CHATD</name>
<proteinExistence type="inferred from homology"/>
<comment type="catalytic activity">
    <reaction evidence="1">
        <text>Random endo-hydrolysis of N-acetyl-beta-D-glucosaminide (1-&gt;4)-beta-linkages in chitin and chitodextrins.</text>
        <dbReference type="EC" id="3.2.1.14"/>
    </reaction>
</comment>
<dbReference type="InterPro" id="IPR029070">
    <property type="entry name" value="Chitinase_insertion_sf"/>
</dbReference>
<dbReference type="CDD" id="cd00035">
    <property type="entry name" value="ChtBD1"/>
    <property type="match status" value="1"/>
</dbReference>
<evidence type="ECO:0000259" key="17">
    <source>
        <dbReference type="PROSITE" id="PS51910"/>
    </source>
</evidence>
<dbReference type="PANTHER" id="PTHR47700">
    <property type="entry name" value="V CHITINASE, PUTATIVE (AFU_ORTHOLOGUE AFUA_6G13720)-RELATED"/>
    <property type="match status" value="1"/>
</dbReference>
<comment type="caution">
    <text evidence="13">Lacks conserved residue(s) required for the propagation of feature annotation.</text>
</comment>
<dbReference type="GO" id="GO:0008061">
    <property type="term" value="F:chitin binding"/>
    <property type="evidence" value="ECO:0007669"/>
    <property type="project" value="UniProtKB-UniRule"/>
</dbReference>
<accession>G0S7Z7</accession>
<evidence type="ECO:0000256" key="9">
    <source>
        <dbReference type="ARBA" id="ARBA00023026"/>
    </source>
</evidence>
<dbReference type="STRING" id="759272.G0S7Z7"/>
<organism evidence="19">
    <name type="scientific">Chaetomium thermophilum (strain DSM 1495 / CBS 144.50 / IMI 039719)</name>
    <name type="common">Thermochaetoides thermophila</name>
    <dbReference type="NCBI Taxonomy" id="759272"/>
    <lineage>
        <taxon>Eukaryota</taxon>
        <taxon>Fungi</taxon>
        <taxon>Dikarya</taxon>
        <taxon>Ascomycota</taxon>
        <taxon>Pezizomycotina</taxon>
        <taxon>Sordariomycetes</taxon>
        <taxon>Sordariomycetidae</taxon>
        <taxon>Sordariales</taxon>
        <taxon>Chaetomiaceae</taxon>
        <taxon>Thermochaetoides</taxon>
    </lineage>
</organism>
<dbReference type="InterPro" id="IPR036861">
    <property type="entry name" value="Endochitinase-like_sf"/>
</dbReference>
<dbReference type="Pfam" id="PF01476">
    <property type="entry name" value="LysM"/>
    <property type="match status" value="2"/>
</dbReference>
<protein>
    <recommendedName>
        <fullName evidence="4">chitinase</fullName>
        <ecNumber evidence="4">3.2.1.14</ecNumber>
    </recommendedName>
</protein>
<evidence type="ECO:0000256" key="6">
    <source>
        <dbReference type="ARBA" id="ARBA00022669"/>
    </source>
</evidence>
<dbReference type="InterPro" id="IPR001579">
    <property type="entry name" value="Glyco_hydro_18_chit_AS"/>
</dbReference>
<dbReference type="AlphaFoldDB" id="G0S7Z7"/>
<feature type="domain" description="Chitin-binding type-1" evidence="15">
    <location>
        <begin position="131"/>
        <end position="190"/>
    </location>
</feature>
<evidence type="ECO:0000256" key="3">
    <source>
        <dbReference type="ARBA" id="ARBA00008682"/>
    </source>
</evidence>
<keyword evidence="12" id="KW-0624">Polysaccharide degradation</keyword>
<keyword evidence="6 13" id="KW-0147">Chitin-binding</keyword>
<dbReference type="InterPro" id="IPR053214">
    <property type="entry name" value="LysM12-like"/>
</dbReference>
<dbReference type="Gene3D" id="3.30.60.10">
    <property type="entry name" value="Endochitinase-like"/>
    <property type="match status" value="1"/>
</dbReference>
<dbReference type="InterPro" id="IPR001223">
    <property type="entry name" value="Glyco_hydro18_cat"/>
</dbReference>
<evidence type="ECO:0000256" key="5">
    <source>
        <dbReference type="ARBA" id="ARBA00022525"/>
    </source>
</evidence>
<evidence type="ECO:0000259" key="16">
    <source>
        <dbReference type="PROSITE" id="PS51782"/>
    </source>
</evidence>
<evidence type="ECO:0000256" key="7">
    <source>
        <dbReference type="ARBA" id="ARBA00022801"/>
    </source>
</evidence>
<dbReference type="OMA" id="WVAWPKA"/>
<dbReference type="PANTHER" id="PTHR47700:SF2">
    <property type="entry name" value="CHITINASE"/>
    <property type="match status" value="1"/>
</dbReference>
<dbReference type="Gene3D" id="3.10.50.10">
    <property type="match status" value="1"/>
</dbReference>
<dbReference type="SMART" id="SM00257">
    <property type="entry name" value="LysM"/>
    <property type="match status" value="2"/>
</dbReference>
<dbReference type="eggNOG" id="KOG2806">
    <property type="taxonomic scope" value="Eukaryota"/>
</dbReference>
<evidence type="ECO:0000256" key="12">
    <source>
        <dbReference type="ARBA" id="ARBA00023326"/>
    </source>
</evidence>
<feature type="disulfide bond" evidence="13">
    <location>
        <begin position="161"/>
        <end position="175"/>
    </location>
</feature>
<dbReference type="RefSeq" id="XP_006694180.1">
    <property type="nucleotide sequence ID" value="XM_006694117.1"/>
</dbReference>
<feature type="domain" description="LysM" evidence="16">
    <location>
        <begin position="6"/>
        <end position="51"/>
    </location>
</feature>
<dbReference type="GO" id="GO:0006032">
    <property type="term" value="P:chitin catabolic process"/>
    <property type="evidence" value="ECO:0007669"/>
    <property type="project" value="UniProtKB-KW"/>
</dbReference>
<keyword evidence="11 14" id="KW-0326">Glycosidase</keyword>
<dbReference type="HOGENOM" id="CLU_023305_0_0_1"/>
<dbReference type="Pfam" id="PF00704">
    <property type="entry name" value="Glyco_hydro_18"/>
    <property type="match status" value="1"/>
</dbReference>
<dbReference type="Pfam" id="PF00187">
    <property type="entry name" value="Chitin_bind_1"/>
    <property type="match status" value="1"/>
</dbReference>
<keyword evidence="5" id="KW-0964">Secreted</keyword>
<gene>
    <name evidence="18" type="ORF">CTHT_0037570</name>
</gene>
<reference evidence="18 19" key="1">
    <citation type="journal article" date="2011" name="Cell">
        <title>Insight into structure and assembly of the nuclear pore complex by utilizing the genome of a eukaryotic thermophile.</title>
        <authorList>
            <person name="Amlacher S."/>
            <person name="Sarges P."/>
            <person name="Flemming D."/>
            <person name="van Noort V."/>
            <person name="Kunze R."/>
            <person name="Devos D.P."/>
            <person name="Arumugam M."/>
            <person name="Bork P."/>
            <person name="Hurt E."/>
        </authorList>
    </citation>
    <scope>NUCLEOTIDE SEQUENCE [LARGE SCALE GENOMIC DNA]</scope>
    <source>
        <strain evidence="19">DSM 1495 / CBS 144.50 / IMI 039719</strain>
    </source>
</reference>
<evidence type="ECO:0000256" key="14">
    <source>
        <dbReference type="RuleBase" id="RU000489"/>
    </source>
</evidence>
<evidence type="ECO:0000256" key="10">
    <source>
        <dbReference type="ARBA" id="ARBA00023277"/>
    </source>
</evidence>
<sequence>MGQTCSYILVNPGDSCSSLAAKCGITPAQFTQYNPDPALCSTLIPRQPVCCSEGVLPDLRPQPNTDGTCFTYTVQSGDYCYKIAEDHYISVADIETYNSQTWGWTGCSGLQVGSKICLSSGAPPMPDPIQGAVCGPQVPGTPRPANWADLASLNPCPLNACCSKYGYCGITPDHCTPVNQNGPCISNCGTEIVKSTPPREFIKVGYWEAFNGDRPCLNMRADQIPSGYTHVHFAFAGIAPDLAVDFLGLEDEFRLFASQTRFKRILAFGGWSFSTNNDSVPIFRPSFSSASRLQFARNVANLVQEYNLDGVDFDWEFPADPAEGNTYLTFLASLRSLLPAGKTVSVATPASYYHLKNFPIAQMASVVDYVVFMTYDLHGQWDYGSSGSQDGCPNGDCLRSHVNLTETNWALSIITKAGVPSNKVVVGIASYGRSFRLADPNCISPLCRYTGPESQAEPGPCTRQRGIIAQAEIEAMTVTRRWYESTSDADYAVYGPNGNTWTSYLSDERKQSRINRYRSLNLGGSAEWAIDLAKFLPGDGLPSA</sequence>
<dbReference type="SUPFAM" id="SSF51445">
    <property type="entry name" value="(Trans)glycosidases"/>
    <property type="match status" value="1"/>
</dbReference>
<dbReference type="CDD" id="cd02878">
    <property type="entry name" value="GH18_zymocin_alpha"/>
    <property type="match status" value="1"/>
</dbReference>
<evidence type="ECO:0000313" key="19">
    <source>
        <dbReference type="Proteomes" id="UP000008066"/>
    </source>
</evidence>
<feature type="disulfide bond" evidence="13">
    <location>
        <begin position="184"/>
        <end position="188"/>
    </location>
</feature>
<dbReference type="Proteomes" id="UP000008066">
    <property type="component" value="Unassembled WGS sequence"/>
</dbReference>
<dbReference type="GO" id="GO:0005576">
    <property type="term" value="C:extracellular region"/>
    <property type="evidence" value="ECO:0007669"/>
    <property type="project" value="UniProtKB-SubCell"/>
</dbReference>
<comment type="similarity">
    <text evidence="3">Belongs to the glycosyl hydrolase 18 family. Chitinase class V subfamily.</text>
</comment>
<dbReference type="SUPFAM" id="SSF54556">
    <property type="entry name" value="Chitinase insertion domain"/>
    <property type="match status" value="1"/>
</dbReference>
<evidence type="ECO:0000256" key="4">
    <source>
        <dbReference type="ARBA" id="ARBA00012729"/>
    </source>
</evidence>
<keyword evidence="13" id="KW-1015">Disulfide bond</keyword>
<keyword evidence="9" id="KW-0843">Virulence</keyword>
<dbReference type="PROSITE" id="PS51910">
    <property type="entry name" value="GH18_2"/>
    <property type="match status" value="1"/>
</dbReference>
<dbReference type="InterPro" id="IPR001002">
    <property type="entry name" value="Chitin-bd_1"/>
</dbReference>
<evidence type="ECO:0000256" key="11">
    <source>
        <dbReference type="ARBA" id="ARBA00023295"/>
    </source>
</evidence>
<evidence type="ECO:0000256" key="2">
    <source>
        <dbReference type="ARBA" id="ARBA00004613"/>
    </source>
</evidence>
<keyword evidence="7 14" id="KW-0378">Hydrolase</keyword>
<comment type="subcellular location">
    <subcellularLocation>
        <location evidence="2">Secreted</location>
    </subcellularLocation>
</comment>
<dbReference type="KEGG" id="cthr:CTHT_0037570"/>
<dbReference type="GeneID" id="18257795"/>
<keyword evidence="10" id="KW-0119">Carbohydrate metabolism</keyword>
<evidence type="ECO:0000256" key="1">
    <source>
        <dbReference type="ARBA" id="ARBA00000822"/>
    </source>
</evidence>
<dbReference type="PROSITE" id="PS01095">
    <property type="entry name" value="GH18_1"/>
    <property type="match status" value="1"/>
</dbReference>
<dbReference type="SMART" id="SM00636">
    <property type="entry name" value="Glyco_18"/>
    <property type="match status" value="1"/>
</dbReference>
<dbReference type="Gene3D" id="3.10.350.10">
    <property type="entry name" value="LysM domain"/>
    <property type="match status" value="2"/>
</dbReference>
<evidence type="ECO:0000313" key="18">
    <source>
        <dbReference type="EMBL" id="EGS21884.1"/>
    </source>
</evidence>
<dbReference type="SMART" id="SM00270">
    <property type="entry name" value="ChtBD1"/>
    <property type="match status" value="1"/>
</dbReference>
<feature type="domain" description="LysM" evidence="16">
    <location>
        <begin position="70"/>
        <end position="118"/>
    </location>
</feature>
<dbReference type="OrthoDB" id="73875at2759"/>